<gene>
    <name evidence="8" type="primary">CD81</name>
</gene>
<dbReference type="PANTHER" id="PTHR19282">
    <property type="entry name" value="TETRASPANIN"/>
    <property type="match status" value="1"/>
</dbReference>
<dbReference type="PIRSF" id="PIRSF002419">
    <property type="entry name" value="Tetraspanin"/>
    <property type="match status" value="1"/>
</dbReference>
<feature type="disulfide bond" evidence="6">
    <location>
        <begin position="152"/>
        <end position="169"/>
    </location>
</feature>
<evidence type="ECO:0000313" key="8">
    <source>
        <dbReference type="EMBL" id="AKS36841.1"/>
    </source>
</evidence>
<organism evidence="8">
    <name type="scientific">Lethenteron camtschaticum</name>
    <name type="common">Japanese lamprey</name>
    <name type="synonym">Lampetra japonica</name>
    <dbReference type="NCBI Taxonomy" id="980415"/>
    <lineage>
        <taxon>Eukaryota</taxon>
        <taxon>Metazoa</taxon>
        <taxon>Chordata</taxon>
        <taxon>Craniata</taxon>
        <taxon>Vertebrata</taxon>
        <taxon>Cyclostomata</taxon>
        <taxon>Hyperoartia</taxon>
        <taxon>Petromyzontiformes</taxon>
        <taxon>Petromyzontidae</taxon>
        <taxon>Lethenteron</taxon>
    </lineage>
</organism>
<proteinExistence type="evidence at transcript level"/>
<dbReference type="Pfam" id="PF00335">
    <property type="entry name" value="Tetraspanin"/>
    <property type="match status" value="1"/>
</dbReference>
<feature type="transmembrane region" description="Helical" evidence="7">
    <location>
        <begin position="198"/>
        <end position="226"/>
    </location>
</feature>
<keyword evidence="4 7" id="KW-1133">Transmembrane helix</keyword>
<dbReference type="GO" id="GO:0005886">
    <property type="term" value="C:plasma membrane"/>
    <property type="evidence" value="ECO:0007669"/>
    <property type="project" value="TreeGrafter"/>
</dbReference>
<dbReference type="PANTHER" id="PTHR19282:SF551">
    <property type="entry name" value="RE08073P-RELATED"/>
    <property type="match status" value="1"/>
</dbReference>
<keyword evidence="6" id="KW-1015">Disulfide bond</keyword>
<sequence>MGVQGCLKCVKYLLFAFNFVFWICGSAVLGVALWLRFDPNTKDIFSSPDSPSNFLVGVYVLIGAGALMMLIGFLGCCGAIQESQCMLGTFFFCLLVVFAAEVAAGIYSINNKDKIPQEFKEYYSSLYLQYLKDKSDSIKTALIAFHKGLNCCGTGKLSSAFSSLDPGLCPNAKNFLEAVVNPDMDCNSRIDDIFSQRVYIIAAVGIGVGVVMVFGMVFSMLLCCAIRQSRAYI</sequence>
<evidence type="ECO:0000256" key="7">
    <source>
        <dbReference type="RuleBase" id="RU361218"/>
    </source>
</evidence>
<evidence type="ECO:0000256" key="3">
    <source>
        <dbReference type="ARBA" id="ARBA00022692"/>
    </source>
</evidence>
<feature type="transmembrane region" description="Helical" evidence="7">
    <location>
        <begin position="12"/>
        <end position="34"/>
    </location>
</feature>
<comment type="subcellular location">
    <subcellularLocation>
        <location evidence="1 7">Membrane</location>
        <topology evidence="1 7">Multi-pass membrane protein</topology>
    </subcellularLocation>
</comment>
<dbReference type="InterPro" id="IPR018499">
    <property type="entry name" value="Tetraspanin/Peripherin"/>
</dbReference>
<evidence type="ECO:0000256" key="6">
    <source>
        <dbReference type="PIRSR" id="PIRSR002419-1"/>
    </source>
</evidence>
<dbReference type="PROSITE" id="PS00421">
    <property type="entry name" value="TM4_1"/>
    <property type="match status" value="1"/>
</dbReference>
<accession>A0A0K0XHH6</accession>
<dbReference type="Gene3D" id="1.10.1450.10">
    <property type="entry name" value="Tetraspanin"/>
    <property type="match status" value="1"/>
</dbReference>
<dbReference type="PRINTS" id="PR00259">
    <property type="entry name" value="TMFOUR"/>
</dbReference>
<comment type="similarity">
    <text evidence="2 7">Belongs to the tetraspanin (TM4SF) family.</text>
</comment>
<evidence type="ECO:0000256" key="5">
    <source>
        <dbReference type="ARBA" id="ARBA00023136"/>
    </source>
</evidence>
<dbReference type="AlphaFoldDB" id="A0A0K0XHH6"/>
<name>A0A0K0XHH6_LETCA</name>
<dbReference type="SUPFAM" id="SSF48652">
    <property type="entry name" value="Tetraspanin"/>
    <property type="match status" value="1"/>
</dbReference>
<dbReference type="InterPro" id="IPR000301">
    <property type="entry name" value="Tetraspanin_animals"/>
</dbReference>
<feature type="disulfide bond" evidence="6">
    <location>
        <begin position="151"/>
        <end position="186"/>
    </location>
</feature>
<evidence type="ECO:0000256" key="2">
    <source>
        <dbReference type="ARBA" id="ARBA00006840"/>
    </source>
</evidence>
<evidence type="ECO:0000256" key="1">
    <source>
        <dbReference type="ARBA" id="ARBA00004141"/>
    </source>
</evidence>
<feature type="transmembrane region" description="Helical" evidence="7">
    <location>
        <begin position="87"/>
        <end position="109"/>
    </location>
</feature>
<evidence type="ECO:0000256" key="4">
    <source>
        <dbReference type="ARBA" id="ARBA00022989"/>
    </source>
</evidence>
<keyword evidence="5 7" id="KW-0472">Membrane</keyword>
<feature type="transmembrane region" description="Helical" evidence="7">
    <location>
        <begin position="54"/>
        <end position="80"/>
    </location>
</feature>
<dbReference type="InterPro" id="IPR008952">
    <property type="entry name" value="Tetraspanin_EC2_sf"/>
</dbReference>
<keyword evidence="3 7" id="KW-0812">Transmembrane</keyword>
<dbReference type="EMBL" id="KT334339">
    <property type="protein sequence ID" value="AKS36841.1"/>
    <property type="molecule type" value="mRNA"/>
</dbReference>
<protein>
    <recommendedName>
        <fullName evidence="7">Tetraspanin</fullName>
    </recommendedName>
</protein>
<dbReference type="InterPro" id="IPR018503">
    <property type="entry name" value="Tetraspanin_CS"/>
</dbReference>
<reference evidence="8" key="1">
    <citation type="submission" date="2015-07" db="EMBL/GenBank/DDBJ databases">
        <title>A novel cd81 homolog identified in lamprey, Lampetra japonica, with roles in the immune response.</title>
        <authorList>
            <person name="Song X."/>
            <person name="Zhang X."/>
            <person name="Su P."/>
            <person name="Gou M."/>
            <person name="Wang H."/>
            <person name="Liu X."/>
            <person name="Li Q."/>
        </authorList>
    </citation>
    <scope>NUCLEOTIDE SEQUENCE</scope>
</reference>